<dbReference type="IntAct" id="A0A291FEB1">
    <property type="interactions" value="1"/>
</dbReference>
<dbReference type="AlphaFoldDB" id="A0A291FEB1"/>
<reference evidence="2" key="1">
    <citation type="journal article" date="2017" name="Nature">
        <title>Structure of phycobilisome from the red alga Griffithsia pacifica.</title>
        <authorList>
            <person name="Zhang J."/>
            <person name="Ma J."/>
            <person name="Liu D."/>
            <person name="Qin S."/>
            <person name="Sun S."/>
            <person name="Zhao J."/>
            <person name="Sui S.F."/>
        </authorList>
    </citation>
    <scope>NUCLEOTIDE SEQUENCE</scope>
</reference>
<protein>
    <submittedName>
        <fullName evidence="2">LRC4</fullName>
    </submittedName>
</protein>
<feature type="compositionally biased region" description="Polar residues" evidence="1">
    <location>
        <begin position="12"/>
        <end position="21"/>
    </location>
</feature>
<feature type="region of interest" description="Disordered" evidence="1">
    <location>
        <begin position="133"/>
        <end position="156"/>
    </location>
</feature>
<dbReference type="EMBL" id="MF523553">
    <property type="protein sequence ID" value="ATG31124.1"/>
    <property type="molecule type" value="mRNA"/>
</dbReference>
<feature type="region of interest" description="Disordered" evidence="1">
    <location>
        <begin position="1"/>
        <end position="54"/>
    </location>
</feature>
<organism evidence="2">
    <name type="scientific">Griffithsia pacifica</name>
    <name type="common">Red alga</name>
    <dbReference type="NCBI Taxonomy" id="35689"/>
    <lineage>
        <taxon>Eukaryota</taxon>
        <taxon>Rhodophyta</taxon>
        <taxon>Florideophyceae</taxon>
        <taxon>Rhodymeniophycidae</taxon>
        <taxon>Ceramiales</taxon>
        <taxon>Ceramiaceae</taxon>
        <taxon>Griffithsia</taxon>
    </lineage>
</organism>
<proteinExistence type="evidence at transcript level"/>
<evidence type="ECO:0000313" key="2">
    <source>
        <dbReference type="EMBL" id="ATG31124.1"/>
    </source>
</evidence>
<accession>A0A291FEB1</accession>
<gene>
    <name evidence="2" type="primary">rpeGr4</name>
</gene>
<name>A0A291FEB1_GRIPA</name>
<sequence>MAAAFTAPVNLKGSSLTSNTLPAVCSRPAPLTLTPRAQADLPPPGIPSGQDPLDNAPLRHYVPRPVETYEDRGFATILPRTWEGETNTIGAGDIEPVTKEEVEESRKVPVDAASTGAFVEYARMMKEERAQALADQARRNSAPTSGRPTCGETEGTEFVSNARPILVDGVKVVEYWGVPNGPVPRLFGGPGE</sequence>
<evidence type="ECO:0000256" key="1">
    <source>
        <dbReference type="SAM" id="MobiDB-lite"/>
    </source>
</evidence>